<dbReference type="InterPro" id="IPR036390">
    <property type="entry name" value="WH_DNA-bd_sf"/>
</dbReference>
<keyword evidence="2" id="KW-1185">Reference proteome</keyword>
<evidence type="ECO:0000313" key="1">
    <source>
        <dbReference type="EMBL" id="MBC5582427.1"/>
    </source>
</evidence>
<dbReference type="InterPro" id="IPR030489">
    <property type="entry name" value="TR_Rrf2-type_CS"/>
</dbReference>
<dbReference type="PROSITE" id="PS01332">
    <property type="entry name" value="HTH_RRF2_1"/>
    <property type="match status" value="1"/>
</dbReference>
<name>A0A923L231_9FIRM</name>
<protein>
    <submittedName>
        <fullName evidence="1">Rrf2 family transcriptional regulator</fullName>
    </submittedName>
</protein>
<comment type="caution">
    <text evidence="1">The sequence shown here is derived from an EMBL/GenBank/DDBJ whole genome shotgun (WGS) entry which is preliminary data.</text>
</comment>
<organism evidence="1 2">
    <name type="scientific">Anaerofilum hominis</name>
    <dbReference type="NCBI Taxonomy" id="2763016"/>
    <lineage>
        <taxon>Bacteria</taxon>
        <taxon>Bacillati</taxon>
        <taxon>Bacillota</taxon>
        <taxon>Clostridia</taxon>
        <taxon>Eubacteriales</taxon>
        <taxon>Oscillospiraceae</taxon>
        <taxon>Anaerofilum</taxon>
    </lineage>
</organism>
<sequence length="148" mass="15916">MTSEFSVAVHALVFLNHKGGYLPSELLADNICTNPARVRKIMAQLKKAGLVETREGAEGGYRFTGDPARTTLLQIGDALDARYVCSNWRSGDVDRNCLICSGMGAILDGIYDELNQACRAQLAAITLDGIDKKIFAPAADQPGKEAIT</sequence>
<dbReference type="GO" id="GO:0005829">
    <property type="term" value="C:cytosol"/>
    <property type="evidence" value="ECO:0007669"/>
    <property type="project" value="TreeGrafter"/>
</dbReference>
<dbReference type="Proteomes" id="UP000659630">
    <property type="component" value="Unassembled WGS sequence"/>
</dbReference>
<dbReference type="GO" id="GO:0003700">
    <property type="term" value="F:DNA-binding transcription factor activity"/>
    <property type="evidence" value="ECO:0007669"/>
    <property type="project" value="TreeGrafter"/>
</dbReference>
<dbReference type="AlphaFoldDB" id="A0A923L231"/>
<dbReference type="Pfam" id="PF02082">
    <property type="entry name" value="Rrf2"/>
    <property type="match status" value="1"/>
</dbReference>
<dbReference type="InterPro" id="IPR000944">
    <property type="entry name" value="Tscrpt_reg_Rrf2"/>
</dbReference>
<evidence type="ECO:0000313" key="2">
    <source>
        <dbReference type="Proteomes" id="UP000659630"/>
    </source>
</evidence>
<reference evidence="1" key="1">
    <citation type="submission" date="2020-08" db="EMBL/GenBank/DDBJ databases">
        <title>Genome public.</title>
        <authorList>
            <person name="Liu C."/>
            <person name="Sun Q."/>
        </authorList>
    </citation>
    <scope>NUCLEOTIDE SEQUENCE</scope>
    <source>
        <strain evidence="1">BX8</strain>
    </source>
</reference>
<dbReference type="PANTHER" id="PTHR33221">
    <property type="entry name" value="WINGED HELIX-TURN-HELIX TRANSCRIPTIONAL REGULATOR, RRF2 FAMILY"/>
    <property type="match status" value="1"/>
</dbReference>
<dbReference type="PROSITE" id="PS51197">
    <property type="entry name" value="HTH_RRF2_2"/>
    <property type="match status" value="1"/>
</dbReference>
<dbReference type="PANTHER" id="PTHR33221:SF15">
    <property type="entry name" value="HTH-TYPE TRANSCRIPTIONAL REGULATOR YWGB-RELATED"/>
    <property type="match status" value="1"/>
</dbReference>
<gene>
    <name evidence="1" type="ORF">H8S23_13015</name>
</gene>
<dbReference type="InterPro" id="IPR036388">
    <property type="entry name" value="WH-like_DNA-bd_sf"/>
</dbReference>
<accession>A0A923L231</accession>
<dbReference type="Gene3D" id="1.10.10.10">
    <property type="entry name" value="Winged helix-like DNA-binding domain superfamily/Winged helix DNA-binding domain"/>
    <property type="match status" value="1"/>
</dbReference>
<dbReference type="RefSeq" id="WP_186888790.1">
    <property type="nucleotide sequence ID" value="NZ_JACONZ010000005.1"/>
</dbReference>
<dbReference type="EMBL" id="JACONZ010000005">
    <property type="protein sequence ID" value="MBC5582427.1"/>
    <property type="molecule type" value="Genomic_DNA"/>
</dbReference>
<proteinExistence type="predicted"/>
<dbReference type="SUPFAM" id="SSF46785">
    <property type="entry name" value="Winged helix' DNA-binding domain"/>
    <property type="match status" value="1"/>
</dbReference>